<evidence type="ECO:0000313" key="2">
    <source>
        <dbReference type="EMBL" id="MDH7452901.1"/>
    </source>
</evidence>
<name>A0ABT6MQJ1_9GAMM</name>
<feature type="compositionally biased region" description="Basic and acidic residues" evidence="1">
    <location>
        <begin position="157"/>
        <end position="183"/>
    </location>
</feature>
<accession>A0ABT6MQJ1</accession>
<dbReference type="RefSeq" id="WP_280942109.1">
    <property type="nucleotide sequence ID" value="NZ_JARYGX010000014.1"/>
</dbReference>
<sequence length="343" mass="35573">MSRREHDPLSPDERGMAQRLSRLESTAAPSPELDARILAMARGAGGAGATSRPAAPRRARPRWPVSIGLAASLAVAVGVAWQLRPQPDSQVLPAPAERGDIPAAVSSMPAAEEAPVAVVDAPEPPGSGGDTVRARPLAEGPPVAAAAPGETTPARQAAEREARAEAEARQARARGHAAEDAARRQARPAAAVAAPAQVAAAPPQRAVEPLRTRTTASQDEAIEFVPPPPPPAPPAPPAPAPAPAAASGDAARTKAPAPAVEQIVVTGTRAEEAAGFDVVADQPLDDRPPASADSPEVREHWLQRIRELREGGEVDAARASLREFMRRHPHAKVPADLRPLLDE</sequence>
<organism evidence="2 3">
    <name type="scientific">Luteimonas composti</name>
    <dbReference type="NCBI Taxonomy" id="398257"/>
    <lineage>
        <taxon>Bacteria</taxon>
        <taxon>Pseudomonadati</taxon>
        <taxon>Pseudomonadota</taxon>
        <taxon>Gammaproteobacteria</taxon>
        <taxon>Lysobacterales</taxon>
        <taxon>Lysobacteraceae</taxon>
        <taxon>Luteimonas</taxon>
    </lineage>
</organism>
<keyword evidence="3" id="KW-1185">Reference proteome</keyword>
<feature type="compositionally biased region" description="Low complexity" evidence="1">
    <location>
        <begin position="109"/>
        <end position="121"/>
    </location>
</feature>
<evidence type="ECO:0000256" key="1">
    <source>
        <dbReference type="SAM" id="MobiDB-lite"/>
    </source>
</evidence>
<feature type="compositionally biased region" description="Low complexity" evidence="1">
    <location>
        <begin position="187"/>
        <end position="207"/>
    </location>
</feature>
<protein>
    <recommendedName>
        <fullName evidence="4">DUF3106 domain-containing protein</fullName>
    </recommendedName>
</protein>
<feature type="compositionally biased region" description="Basic and acidic residues" evidence="1">
    <location>
        <begin position="1"/>
        <end position="16"/>
    </location>
</feature>
<reference evidence="2" key="2">
    <citation type="submission" date="2023-04" db="EMBL/GenBank/DDBJ databases">
        <authorList>
            <person name="Sun J.-Q."/>
        </authorList>
    </citation>
    <scope>NUCLEOTIDE SEQUENCE</scope>
    <source>
        <strain evidence="2">CC-YY355</strain>
    </source>
</reference>
<reference evidence="2" key="1">
    <citation type="journal article" date="2007" name="Int. J. Syst. Evol. Microbiol.">
        <title>Luteimonas composti sp. nov., a moderately thermophilic bacterium isolated from food waste.</title>
        <authorList>
            <person name="Young C.C."/>
            <person name="Kampfer P."/>
            <person name="Chen W.M."/>
            <person name="Yen W.S."/>
            <person name="Arun A.B."/>
            <person name="Lai W.A."/>
            <person name="Shen F.T."/>
            <person name="Rekha P.D."/>
            <person name="Lin K.Y."/>
            <person name="Chou J.H."/>
        </authorList>
    </citation>
    <scope>NUCLEOTIDE SEQUENCE</scope>
    <source>
        <strain evidence="2">CC-YY355</strain>
    </source>
</reference>
<feature type="compositionally biased region" description="Pro residues" evidence="1">
    <location>
        <begin position="225"/>
        <end position="242"/>
    </location>
</feature>
<evidence type="ECO:0000313" key="3">
    <source>
        <dbReference type="Proteomes" id="UP001160550"/>
    </source>
</evidence>
<dbReference type="EMBL" id="JARYGX010000014">
    <property type="protein sequence ID" value="MDH7452901.1"/>
    <property type="molecule type" value="Genomic_DNA"/>
</dbReference>
<proteinExistence type="predicted"/>
<dbReference type="Proteomes" id="UP001160550">
    <property type="component" value="Unassembled WGS sequence"/>
</dbReference>
<comment type="caution">
    <text evidence="2">The sequence shown here is derived from an EMBL/GenBank/DDBJ whole genome shotgun (WGS) entry which is preliminary data.</text>
</comment>
<gene>
    <name evidence="2" type="ORF">QF205_07370</name>
</gene>
<feature type="compositionally biased region" description="Low complexity" evidence="1">
    <location>
        <begin position="138"/>
        <end position="156"/>
    </location>
</feature>
<feature type="region of interest" description="Disordered" evidence="1">
    <location>
        <begin position="276"/>
        <end position="298"/>
    </location>
</feature>
<feature type="region of interest" description="Disordered" evidence="1">
    <location>
        <begin position="107"/>
        <end position="258"/>
    </location>
</feature>
<evidence type="ECO:0008006" key="4">
    <source>
        <dbReference type="Google" id="ProtNLM"/>
    </source>
</evidence>
<feature type="region of interest" description="Disordered" evidence="1">
    <location>
        <begin position="1"/>
        <end position="60"/>
    </location>
</feature>